<evidence type="ECO:0000256" key="10">
    <source>
        <dbReference type="SAM" id="MobiDB-lite"/>
    </source>
</evidence>
<dbReference type="GO" id="GO:0000407">
    <property type="term" value="C:phagophore assembly site"/>
    <property type="evidence" value="ECO:0007669"/>
    <property type="project" value="TreeGrafter"/>
</dbReference>
<dbReference type="GO" id="GO:0015031">
    <property type="term" value="P:protein transport"/>
    <property type="evidence" value="ECO:0007669"/>
    <property type="project" value="UniProtKB-KW"/>
</dbReference>
<sequence>MQSVINTVKGTALGFADKLTPILKESKFKETGVLTPEEFVLAGDHLVHHCPTWQWAGVAVLVCNGPVTPPPAALVPVPCYKRCKHMEYSMEHEKVLEEEGDEDGGWVDTHHYADAASSGLSEQVQEMTLGPSVSRSIVLKVLGSCCSLYSWGKDSQVAKLTSLLPKVQFLIVPTQATVLSKDEAAAAAAPSSAGDGDPSSLDGGIVSTRTYDLNITYDNYYRTPRLWLYGYDEKREPLSMEAMYEDISQDHAKKTVTMEAHPHLPGPPMASVHPCRHAEVMKKIIQTVTEGGRGVGRAHVPHRVPQVCPGRHSHHRVRLHPELCRYCAVHVAAFARELKFSPAVRRYFLNLKYGVRWRRPMHSWPGQLEKEAVSFSSSSSSDADSDTDVYLVSGSEDSDDCELSSSSGDNKDSGEANIATAREWILLYVDNPPVKAHRFPFLAIPGKTFILSSPGDIMEYIQQFLDDELI</sequence>
<accession>A0A9J6FYH7</accession>
<dbReference type="EMBL" id="JABSTR010000005">
    <property type="protein sequence ID" value="KAH9371158.1"/>
    <property type="molecule type" value="Genomic_DNA"/>
</dbReference>
<keyword evidence="5" id="KW-0963">Cytoplasm</keyword>
<name>A0A9J6FYH7_HAELO</name>
<dbReference type="VEuPathDB" id="VectorBase:HLOH_056593"/>
<dbReference type="PANTHER" id="PTHR12866:SF2">
    <property type="entry name" value="UBIQUITIN-LIKE-CONJUGATING ENZYME ATG3"/>
    <property type="match status" value="1"/>
</dbReference>
<dbReference type="AlphaFoldDB" id="A0A9J6FYH7"/>
<dbReference type="Pfam" id="PF03987">
    <property type="entry name" value="Autophagy_act_C"/>
    <property type="match status" value="1"/>
</dbReference>
<evidence type="ECO:0000256" key="2">
    <source>
        <dbReference type="ARBA" id="ARBA00007683"/>
    </source>
</evidence>
<dbReference type="GO" id="GO:0000045">
    <property type="term" value="P:autophagosome assembly"/>
    <property type="evidence" value="ECO:0007669"/>
    <property type="project" value="TreeGrafter"/>
</dbReference>
<evidence type="ECO:0000256" key="4">
    <source>
        <dbReference type="ARBA" id="ARBA00022448"/>
    </source>
</evidence>
<dbReference type="PANTHER" id="PTHR12866">
    <property type="entry name" value="UBIQUITIN-LIKE-CONJUGATING ENZYME ATG3"/>
    <property type="match status" value="1"/>
</dbReference>
<organism evidence="11 12">
    <name type="scientific">Haemaphysalis longicornis</name>
    <name type="common">Bush tick</name>
    <dbReference type="NCBI Taxonomy" id="44386"/>
    <lineage>
        <taxon>Eukaryota</taxon>
        <taxon>Metazoa</taxon>
        <taxon>Ecdysozoa</taxon>
        <taxon>Arthropoda</taxon>
        <taxon>Chelicerata</taxon>
        <taxon>Arachnida</taxon>
        <taxon>Acari</taxon>
        <taxon>Parasitiformes</taxon>
        <taxon>Ixodida</taxon>
        <taxon>Ixodoidea</taxon>
        <taxon>Ixodidae</taxon>
        <taxon>Haemaphysalinae</taxon>
        <taxon>Haemaphysalis</taxon>
    </lineage>
</organism>
<evidence type="ECO:0000313" key="12">
    <source>
        <dbReference type="Proteomes" id="UP000821853"/>
    </source>
</evidence>
<dbReference type="GO" id="GO:0019776">
    <property type="term" value="F:Atg8-family ligase activity"/>
    <property type="evidence" value="ECO:0007669"/>
    <property type="project" value="TreeGrafter"/>
</dbReference>
<reference evidence="11 12" key="1">
    <citation type="journal article" date="2020" name="Cell">
        <title>Large-Scale Comparative Analyses of Tick Genomes Elucidate Their Genetic Diversity and Vector Capacities.</title>
        <authorList>
            <consortium name="Tick Genome and Microbiome Consortium (TIGMIC)"/>
            <person name="Jia N."/>
            <person name="Wang J."/>
            <person name="Shi W."/>
            <person name="Du L."/>
            <person name="Sun Y."/>
            <person name="Zhan W."/>
            <person name="Jiang J.F."/>
            <person name="Wang Q."/>
            <person name="Zhang B."/>
            <person name="Ji P."/>
            <person name="Bell-Sakyi L."/>
            <person name="Cui X.M."/>
            <person name="Yuan T.T."/>
            <person name="Jiang B.G."/>
            <person name="Yang W.F."/>
            <person name="Lam T.T."/>
            <person name="Chang Q.C."/>
            <person name="Ding S.J."/>
            <person name="Wang X.J."/>
            <person name="Zhu J.G."/>
            <person name="Ruan X.D."/>
            <person name="Zhao L."/>
            <person name="Wei J.T."/>
            <person name="Ye R.Z."/>
            <person name="Que T.C."/>
            <person name="Du C.H."/>
            <person name="Zhou Y.H."/>
            <person name="Cheng J.X."/>
            <person name="Dai P.F."/>
            <person name="Guo W.B."/>
            <person name="Han X.H."/>
            <person name="Huang E.J."/>
            <person name="Li L.F."/>
            <person name="Wei W."/>
            <person name="Gao Y.C."/>
            <person name="Liu J.Z."/>
            <person name="Shao H.Z."/>
            <person name="Wang X."/>
            <person name="Wang C.C."/>
            <person name="Yang T.C."/>
            <person name="Huo Q.B."/>
            <person name="Li W."/>
            <person name="Chen H.Y."/>
            <person name="Chen S.E."/>
            <person name="Zhou L.G."/>
            <person name="Ni X.B."/>
            <person name="Tian J.H."/>
            <person name="Sheng Y."/>
            <person name="Liu T."/>
            <person name="Pan Y.S."/>
            <person name="Xia L.Y."/>
            <person name="Li J."/>
            <person name="Zhao F."/>
            <person name="Cao W.C."/>
        </authorList>
    </citation>
    <scope>NUCLEOTIDE SEQUENCE [LARGE SCALE GENOMIC DNA]</scope>
    <source>
        <strain evidence="11">HaeL-2018</strain>
    </source>
</reference>
<evidence type="ECO:0000256" key="3">
    <source>
        <dbReference type="ARBA" id="ARBA00017573"/>
    </source>
</evidence>
<evidence type="ECO:0000256" key="9">
    <source>
        <dbReference type="ARBA" id="ARBA00034553"/>
    </source>
</evidence>
<keyword evidence="6" id="KW-0833">Ubl conjugation pathway</keyword>
<comment type="caution">
    <text evidence="11">The sequence shown here is derived from an EMBL/GenBank/DDBJ whole genome shotgun (WGS) entry which is preliminary data.</text>
</comment>
<dbReference type="Proteomes" id="UP000821853">
    <property type="component" value="Chromosome 3"/>
</dbReference>
<dbReference type="GO" id="GO:0061723">
    <property type="term" value="P:glycophagy"/>
    <property type="evidence" value="ECO:0007669"/>
    <property type="project" value="TreeGrafter"/>
</dbReference>
<evidence type="ECO:0000256" key="7">
    <source>
        <dbReference type="ARBA" id="ARBA00022927"/>
    </source>
</evidence>
<keyword evidence="12" id="KW-1185">Reference proteome</keyword>
<keyword evidence="8" id="KW-0072">Autophagy</keyword>
<evidence type="ECO:0000256" key="5">
    <source>
        <dbReference type="ARBA" id="ARBA00022490"/>
    </source>
</evidence>
<protein>
    <recommendedName>
        <fullName evidence="3">Ubiquitin-like-conjugating enzyme ATG3</fullName>
    </recommendedName>
    <alternativeName>
        <fullName evidence="9">Autophagy-related protein 3</fullName>
    </alternativeName>
</protein>
<comment type="similarity">
    <text evidence="2">Belongs to the ATG3 family.</text>
</comment>
<evidence type="ECO:0000256" key="6">
    <source>
        <dbReference type="ARBA" id="ARBA00022786"/>
    </source>
</evidence>
<proteinExistence type="inferred from homology"/>
<dbReference type="InterPro" id="IPR007135">
    <property type="entry name" value="Atg3/Atg10"/>
</dbReference>
<dbReference type="Gene3D" id="3.30.1460.50">
    <property type="match status" value="1"/>
</dbReference>
<keyword evidence="7" id="KW-0653">Protein transport</keyword>
<dbReference type="GO" id="GO:0000422">
    <property type="term" value="P:autophagy of mitochondrion"/>
    <property type="evidence" value="ECO:0007669"/>
    <property type="project" value="TreeGrafter"/>
</dbReference>
<evidence type="ECO:0000313" key="11">
    <source>
        <dbReference type="EMBL" id="KAH9371158.1"/>
    </source>
</evidence>
<evidence type="ECO:0000256" key="8">
    <source>
        <dbReference type="ARBA" id="ARBA00023006"/>
    </source>
</evidence>
<feature type="region of interest" description="Disordered" evidence="10">
    <location>
        <begin position="394"/>
        <end position="414"/>
    </location>
</feature>
<evidence type="ECO:0000256" key="1">
    <source>
        <dbReference type="ARBA" id="ARBA00004496"/>
    </source>
</evidence>
<dbReference type="GO" id="GO:0044804">
    <property type="term" value="P:nucleophagy"/>
    <property type="evidence" value="ECO:0007669"/>
    <property type="project" value="TreeGrafter"/>
</dbReference>
<gene>
    <name evidence="11" type="ORF">HPB48_017085</name>
</gene>
<comment type="subcellular location">
    <subcellularLocation>
        <location evidence="1">Cytoplasm</location>
    </subcellularLocation>
</comment>
<keyword evidence="4" id="KW-0813">Transport</keyword>
<dbReference type="OrthoDB" id="1584384at2759"/>
<dbReference type="GO" id="GO:0005829">
    <property type="term" value="C:cytosol"/>
    <property type="evidence" value="ECO:0007669"/>
    <property type="project" value="TreeGrafter"/>
</dbReference>